<evidence type="ECO:0000256" key="4">
    <source>
        <dbReference type="ARBA" id="ARBA00022475"/>
    </source>
</evidence>
<dbReference type="SMART" id="SM00304">
    <property type="entry name" value="HAMP"/>
    <property type="match status" value="1"/>
</dbReference>
<keyword evidence="12" id="KW-0902">Two-component regulatory system</keyword>
<evidence type="ECO:0000256" key="10">
    <source>
        <dbReference type="ARBA" id="ARBA00022840"/>
    </source>
</evidence>
<evidence type="ECO:0000256" key="11">
    <source>
        <dbReference type="ARBA" id="ARBA00022989"/>
    </source>
</evidence>
<feature type="domain" description="HAMP" evidence="16">
    <location>
        <begin position="213"/>
        <end position="265"/>
    </location>
</feature>
<feature type="domain" description="Histidine kinase" evidence="15">
    <location>
        <begin position="280"/>
        <end position="496"/>
    </location>
</feature>
<gene>
    <name evidence="17" type="ORF">H9935_05605</name>
</gene>
<feature type="transmembrane region" description="Helical" evidence="14">
    <location>
        <begin position="188"/>
        <end position="211"/>
    </location>
</feature>
<dbReference type="PANTHER" id="PTHR45528">
    <property type="entry name" value="SENSOR HISTIDINE KINASE CPXA"/>
    <property type="match status" value="1"/>
</dbReference>
<keyword evidence="4" id="KW-1003">Cell membrane</keyword>
<evidence type="ECO:0000256" key="5">
    <source>
        <dbReference type="ARBA" id="ARBA00022553"/>
    </source>
</evidence>
<dbReference type="PROSITE" id="PS50109">
    <property type="entry name" value="HIS_KIN"/>
    <property type="match status" value="1"/>
</dbReference>
<evidence type="ECO:0000256" key="8">
    <source>
        <dbReference type="ARBA" id="ARBA00022741"/>
    </source>
</evidence>
<evidence type="ECO:0000256" key="14">
    <source>
        <dbReference type="SAM" id="Phobius"/>
    </source>
</evidence>
<dbReference type="InterPro" id="IPR050398">
    <property type="entry name" value="HssS/ArlS-like"/>
</dbReference>
<dbReference type="GO" id="GO:0005886">
    <property type="term" value="C:plasma membrane"/>
    <property type="evidence" value="ECO:0007669"/>
    <property type="project" value="UniProtKB-SubCell"/>
</dbReference>
<evidence type="ECO:0000256" key="13">
    <source>
        <dbReference type="ARBA" id="ARBA00023136"/>
    </source>
</evidence>
<name>A0A9D2SKD0_9FIRM</name>
<dbReference type="InterPro" id="IPR005467">
    <property type="entry name" value="His_kinase_dom"/>
</dbReference>
<feature type="transmembrane region" description="Helical" evidence="14">
    <location>
        <begin position="12"/>
        <end position="30"/>
    </location>
</feature>
<evidence type="ECO:0000256" key="3">
    <source>
        <dbReference type="ARBA" id="ARBA00012438"/>
    </source>
</evidence>
<evidence type="ECO:0000313" key="18">
    <source>
        <dbReference type="Proteomes" id="UP000823893"/>
    </source>
</evidence>
<dbReference type="InterPro" id="IPR036890">
    <property type="entry name" value="HATPase_C_sf"/>
</dbReference>
<dbReference type="CDD" id="cd06225">
    <property type="entry name" value="HAMP"/>
    <property type="match status" value="1"/>
</dbReference>
<dbReference type="Pfam" id="PF00512">
    <property type="entry name" value="HisKA"/>
    <property type="match status" value="1"/>
</dbReference>
<dbReference type="GO" id="GO:0000155">
    <property type="term" value="F:phosphorelay sensor kinase activity"/>
    <property type="evidence" value="ECO:0007669"/>
    <property type="project" value="InterPro"/>
</dbReference>
<dbReference type="InterPro" id="IPR003660">
    <property type="entry name" value="HAMP_dom"/>
</dbReference>
<comment type="caution">
    <text evidence="17">The sequence shown here is derived from an EMBL/GenBank/DDBJ whole genome shotgun (WGS) entry which is preliminary data.</text>
</comment>
<dbReference type="SUPFAM" id="SSF47384">
    <property type="entry name" value="Homodimeric domain of signal transducing histidine kinase"/>
    <property type="match status" value="1"/>
</dbReference>
<dbReference type="SUPFAM" id="SSF158472">
    <property type="entry name" value="HAMP domain-like"/>
    <property type="match status" value="1"/>
</dbReference>
<keyword evidence="11 14" id="KW-1133">Transmembrane helix</keyword>
<keyword evidence="10" id="KW-0067">ATP-binding</keyword>
<evidence type="ECO:0000256" key="7">
    <source>
        <dbReference type="ARBA" id="ARBA00022692"/>
    </source>
</evidence>
<dbReference type="SMART" id="SM00388">
    <property type="entry name" value="HisKA"/>
    <property type="match status" value="1"/>
</dbReference>
<dbReference type="CDD" id="cd00082">
    <property type="entry name" value="HisKA"/>
    <property type="match status" value="1"/>
</dbReference>
<organism evidence="17 18">
    <name type="scientific">Candidatus Blautia merdigallinarum</name>
    <dbReference type="NCBI Taxonomy" id="2838495"/>
    <lineage>
        <taxon>Bacteria</taxon>
        <taxon>Bacillati</taxon>
        <taxon>Bacillota</taxon>
        <taxon>Clostridia</taxon>
        <taxon>Lachnospirales</taxon>
        <taxon>Lachnospiraceae</taxon>
        <taxon>Blautia</taxon>
    </lineage>
</organism>
<comment type="catalytic activity">
    <reaction evidence="1">
        <text>ATP + protein L-histidine = ADP + protein N-phospho-L-histidine.</text>
        <dbReference type="EC" id="2.7.13.3"/>
    </reaction>
</comment>
<dbReference type="EMBL" id="DWWV01000065">
    <property type="protein sequence ID" value="HJC10276.1"/>
    <property type="molecule type" value="Genomic_DNA"/>
</dbReference>
<proteinExistence type="predicted"/>
<reference evidence="17" key="2">
    <citation type="submission" date="2021-04" db="EMBL/GenBank/DDBJ databases">
        <authorList>
            <person name="Gilroy R."/>
        </authorList>
    </citation>
    <scope>NUCLEOTIDE SEQUENCE</scope>
    <source>
        <strain evidence="17">ChiSxjej6B18-287</strain>
    </source>
</reference>
<dbReference type="Pfam" id="PF02518">
    <property type="entry name" value="HATPase_c"/>
    <property type="match status" value="1"/>
</dbReference>
<evidence type="ECO:0000256" key="1">
    <source>
        <dbReference type="ARBA" id="ARBA00000085"/>
    </source>
</evidence>
<dbReference type="GO" id="GO:0005524">
    <property type="term" value="F:ATP binding"/>
    <property type="evidence" value="ECO:0007669"/>
    <property type="project" value="UniProtKB-KW"/>
</dbReference>
<evidence type="ECO:0000259" key="16">
    <source>
        <dbReference type="PROSITE" id="PS50885"/>
    </source>
</evidence>
<reference evidence="17" key="1">
    <citation type="journal article" date="2021" name="PeerJ">
        <title>Extensive microbial diversity within the chicken gut microbiome revealed by metagenomics and culture.</title>
        <authorList>
            <person name="Gilroy R."/>
            <person name="Ravi A."/>
            <person name="Getino M."/>
            <person name="Pursley I."/>
            <person name="Horton D.L."/>
            <person name="Alikhan N.F."/>
            <person name="Baker D."/>
            <person name="Gharbi K."/>
            <person name="Hall N."/>
            <person name="Watson M."/>
            <person name="Adriaenssens E.M."/>
            <person name="Foster-Nyarko E."/>
            <person name="Jarju S."/>
            <person name="Secka A."/>
            <person name="Antonio M."/>
            <person name="Oren A."/>
            <person name="Chaudhuri R.R."/>
            <person name="La Ragione R."/>
            <person name="Hildebrand F."/>
            <person name="Pallen M.J."/>
        </authorList>
    </citation>
    <scope>NUCLEOTIDE SEQUENCE</scope>
    <source>
        <strain evidence="17">ChiSxjej6B18-287</strain>
    </source>
</reference>
<keyword evidence="9 17" id="KW-0418">Kinase</keyword>
<dbReference type="InterPro" id="IPR004358">
    <property type="entry name" value="Sig_transdc_His_kin-like_C"/>
</dbReference>
<dbReference type="SUPFAM" id="SSF55874">
    <property type="entry name" value="ATPase domain of HSP90 chaperone/DNA topoisomerase II/histidine kinase"/>
    <property type="match status" value="1"/>
</dbReference>
<dbReference type="InterPro" id="IPR036097">
    <property type="entry name" value="HisK_dim/P_sf"/>
</dbReference>
<dbReference type="InterPro" id="IPR003661">
    <property type="entry name" value="HisK_dim/P_dom"/>
</dbReference>
<evidence type="ECO:0000256" key="9">
    <source>
        <dbReference type="ARBA" id="ARBA00022777"/>
    </source>
</evidence>
<keyword evidence="7 14" id="KW-0812">Transmembrane</keyword>
<evidence type="ECO:0000256" key="2">
    <source>
        <dbReference type="ARBA" id="ARBA00004651"/>
    </source>
</evidence>
<evidence type="ECO:0000313" key="17">
    <source>
        <dbReference type="EMBL" id="HJC10276.1"/>
    </source>
</evidence>
<dbReference type="Pfam" id="PF00672">
    <property type="entry name" value="HAMP"/>
    <property type="match status" value="1"/>
</dbReference>
<protein>
    <recommendedName>
        <fullName evidence="3">histidine kinase</fullName>
        <ecNumber evidence="3">2.7.13.3</ecNumber>
    </recommendedName>
</protein>
<accession>A0A9D2SKD0</accession>
<keyword evidence="6" id="KW-0808">Transferase</keyword>
<keyword evidence="8" id="KW-0547">Nucleotide-binding</keyword>
<dbReference type="SMART" id="SM00387">
    <property type="entry name" value="HATPase_c"/>
    <property type="match status" value="1"/>
</dbReference>
<comment type="subcellular location">
    <subcellularLocation>
        <location evidence="2">Cell membrane</location>
        <topology evidence="2">Multi-pass membrane protein</topology>
    </subcellularLocation>
</comment>
<dbReference type="EC" id="2.7.13.3" evidence="3"/>
<dbReference type="AlphaFoldDB" id="A0A9D2SKD0"/>
<dbReference type="PANTHER" id="PTHR45528:SF1">
    <property type="entry name" value="SENSOR HISTIDINE KINASE CPXA"/>
    <property type="match status" value="1"/>
</dbReference>
<evidence type="ECO:0000256" key="12">
    <source>
        <dbReference type="ARBA" id="ARBA00023012"/>
    </source>
</evidence>
<dbReference type="PROSITE" id="PS50885">
    <property type="entry name" value="HAMP"/>
    <property type="match status" value="1"/>
</dbReference>
<sequence>MSIRKKIIISNLLMILVPLVLLLIMGGLWLQTAGRKYWKPIEEMYEDKNGVISAQNLIYAYQEELWNTNWRELESIDEEAVNTGELRQSPEMVRLRKELTDLGYHFMVILNNETLYSNVSDEEWIQVENLIGPIPEQANSVTVGNEEVSVIRCSFYEDNEECSIIAISNGEGNVLGSRSYLQKYVIPYIWIFGACTLLIIVLVNGCCSRWINSLIIPPMKEIRRGMQKVKSGVLDNEIPVLRQDELGEVCGEFNEMQRQLKRSKEEQTKYETYRRELISGISHDLRTPLTTIKGYVGGILDGIADTEEKRKKYLLAVQTRTKDLENLVNQLSSYNKMENHIFRYDMEETDLKEFVREYLEENEEFIRENKLDFLLSAEEGVKLAIDRSAFKRILDNLLTNSVRYREKDRSHIEITIQKRADRIFWSVADDGPGVAENCLEKIFESFCRLDEARTHCSEGSGLGLAIVKRIVADHGGTIYARDRMGLEICMEFPGNKENQD</sequence>
<dbReference type="Gene3D" id="3.30.565.10">
    <property type="entry name" value="Histidine kinase-like ATPase, C-terminal domain"/>
    <property type="match status" value="1"/>
</dbReference>
<keyword evidence="5" id="KW-0597">Phosphoprotein</keyword>
<dbReference type="PRINTS" id="PR00344">
    <property type="entry name" value="BCTRLSENSOR"/>
</dbReference>
<dbReference type="InterPro" id="IPR003594">
    <property type="entry name" value="HATPase_dom"/>
</dbReference>
<dbReference type="Gene3D" id="1.10.287.130">
    <property type="match status" value="1"/>
</dbReference>
<evidence type="ECO:0000256" key="6">
    <source>
        <dbReference type="ARBA" id="ARBA00022679"/>
    </source>
</evidence>
<keyword evidence="13 14" id="KW-0472">Membrane</keyword>
<dbReference type="FunFam" id="3.30.565.10:FF:000006">
    <property type="entry name" value="Sensor histidine kinase WalK"/>
    <property type="match status" value="1"/>
</dbReference>
<dbReference type="Proteomes" id="UP000823893">
    <property type="component" value="Unassembled WGS sequence"/>
</dbReference>
<evidence type="ECO:0000259" key="15">
    <source>
        <dbReference type="PROSITE" id="PS50109"/>
    </source>
</evidence>
<dbReference type="Gene3D" id="6.10.340.10">
    <property type="match status" value="1"/>
</dbReference>